<feature type="transmembrane region" description="Helical" evidence="1">
    <location>
        <begin position="47"/>
        <end position="66"/>
    </location>
</feature>
<sequence>MLFVMMEILTRPKNESLKMRKQAYGINEPDDYIDPENMLEFKDDRPFYRKIFAVILFGYIVVVMYVI</sequence>
<keyword evidence="1" id="KW-0472">Membrane</keyword>
<proteinExistence type="predicted"/>
<keyword evidence="1" id="KW-0812">Transmembrane</keyword>
<evidence type="ECO:0000256" key="1">
    <source>
        <dbReference type="SAM" id="Phobius"/>
    </source>
</evidence>
<dbReference type="WBParaSite" id="ACRNAN_scaffold2344.g32607.t1">
    <property type="protein sequence ID" value="ACRNAN_scaffold2344.g32607.t1"/>
    <property type="gene ID" value="ACRNAN_scaffold2344.g32607"/>
</dbReference>
<protein>
    <submittedName>
        <fullName evidence="3 4">Uncharacterized protein</fullName>
    </submittedName>
</protein>
<dbReference type="WBParaSite" id="ACRNAN_Path_338.g1297.t1">
    <property type="protein sequence ID" value="ACRNAN_Path_338.g1297.t1"/>
    <property type="gene ID" value="ACRNAN_Path_338.g1297"/>
</dbReference>
<reference evidence="3 4" key="1">
    <citation type="submission" date="2022-11" db="UniProtKB">
        <authorList>
            <consortium name="WormBaseParasite"/>
        </authorList>
    </citation>
    <scope>IDENTIFICATION</scope>
</reference>
<accession>A0A914C6P7</accession>
<keyword evidence="2" id="KW-1185">Reference proteome</keyword>
<evidence type="ECO:0000313" key="2">
    <source>
        <dbReference type="Proteomes" id="UP000887540"/>
    </source>
</evidence>
<dbReference type="Proteomes" id="UP000887540">
    <property type="component" value="Unplaced"/>
</dbReference>
<organism evidence="2 3">
    <name type="scientific">Acrobeloides nanus</name>
    <dbReference type="NCBI Taxonomy" id="290746"/>
    <lineage>
        <taxon>Eukaryota</taxon>
        <taxon>Metazoa</taxon>
        <taxon>Ecdysozoa</taxon>
        <taxon>Nematoda</taxon>
        <taxon>Chromadorea</taxon>
        <taxon>Rhabditida</taxon>
        <taxon>Tylenchina</taxon>
        <taxon>Cephalobomorpha</taxon>
        <taxon>Cephaloboidea</taxon>
        <taxon>Cephalobidae</taxon>
        <taxon>Acrobeloides</taxon>
    </lineage>
</organism>
<dbReference type="AlphaFoldDB" id="A0A914C6P7"/>
<evidence type="ECO:0000313" key="3">
    <source>
        <dbReference type="WBParaSite" id="ACRNAN_Path_338.g1297.t1"/>
    </source>
</evidence>
<name>A0A914C6P7_9BILA</name>
<keyword evidence="1" id="KW-1133">Transmembrane helix</keyword>
<evidence type="ECO:0000313" key="4">
    <source>
        <dbReference type="WBParaSite" id="ACRNAN_scaffold2344.g32607.t1"/>
    </source>
</evidence>